<reference evidence="1" key="1">
    <citation type="submission" date="2022-02" db="EMBL/GenBank/DDBJ databases">
        <title>Plant Genome Project.</title>
        <authorList>
            <person name="Zhang R.-G."/>
        </authorList>
    </citation>
    <scope>NUCLEOTIDE SEQUENCE</scope>
    <source>
        <strain evidence="1">AT1</strain>
    </source>
</reference>
<dbReference type="Proteomes" id="UP001062846">
    <property type="component" value="Chromosome 2"/>
</dbReference>
<evidence type="ECO:0000313" key="2">
    <source>
        <dbReference type="Proteomes" id="UP001062846"/>
    </source>
</evidence>
<accession>A0ACC0PTM6</accession>
<protein>
    <submittedName>
        <fullName evidence="1">Uncharacterized protein</fullName>
    </submittedName>
</protein>
<proteinExistence type="predicted"/>
<sequence>MMVVRVDRAVLTALTERWWDTTNTFHFRFREMTVTLIDFTAITGLRVGGEPIPYDSSIELDDVALEWFLGQVPRHSGRVAQYGQFRK</sequence>
<dbReference type="EMBL" id="CM046389">
    <property type="protein sequence ID" value="KAI8568017.1"/>
    <property type="molecule type" value="Genomic_DNA"/>
</dbReference>
<name>A0ACC0PTM6_RHOML</name>
<evidence type="ECO:0000313" key="1">
    <source>
        <dbReference type="EMBL" id="KAI8568017.1"/>
    </source>
</evidence>
<gene>
    <name evidence="1" type="ORF">RHMOL_Rhmol02G0165900</name>
</gene>
<keyword evidence="2" id="KW-1185">Reference proteome</keyword>
<organism evidence="1 2">
    <name type="scientific">Rhododendron molle</name>
    <name type="common">Chinese azalea</name>
    <name type="synonym">Azalea mollis</name>
    <dbReference type="NCBI Taxonomy" id="49168"/>
    <lineage>
        <taxon>Eukaryota</taxon>
        <taxon>Viridiplantae</taxon>
        <taxon>Streptophyta</taxon>
        <taxon>Embryophyta</taxon>
        <taxon>Tracheophyta</taxon>
        <taxon>Spermatophyta</taxon>
        <taxon>Magnoliopsida</taxon>
        <taxon>eudicotyledons</taxon>
        <taxon>Gunneridae</taxon>
        <taxon>Pentapetalae</taxon>
        <taxon>asterids</taxon>
        <taxon>Ericales</taxon>
        <taxon>Ericaceae</taxon>
        <taxon>Ericoideae</taxon>
        <taxon>Rhodoreae</taxon>
        <taxon>Rhododendron</taxon>
    </lineage>
</organism>
<comment type="caution">
    <text evidence="1">The sequence shown here is derived from an EMBL/GenBank/DDBJ whole genome shotgun (WGS) entry which is preliminary data.</text>
</comment>